<dbReference type="Proteomes" id="UP001205560">
    <property type="component" value="Unassembled WGS sequence"/>
</dbReference>
<feature type="transmembrane region" description="Helical" evidence="1">
    <location>
        <begin position="157"/>
        <end position="181"/>
    </location>
</feature>
<sequence length="200" mass="20507">MDWSQLLHLGDLSLTLPAGSAIAAWLLAAKAWRAAFGWTLVFALALALVAATKIAFLGWATRLPALDYKAVSGHAASFTTVFPTLTFLLLRASTTTVRLSATAASLALGAMVAAALVHAGEHTAAEAIAGWLIGAGASVCAIHLAGDVAAPPTGRAIVCCALAWAAVAWALEMAPLGYWMIKVALALSGNAHPTPWDHCG</sequence>
<gene>
    <name evidence="2" type="ORF">NX782_23215</name>
</gene>
<feature type="transmembrane region" description="Helical" evidence="1">
    <location>
        <begin position="97"/>
        <end position="116"/>
    </location>
</feature>
<protein>
    <recommendedName>
        <fullName evidence="4">Membrane-associated phospholipid phosphatase</fullName>
    </recommendedName>
</protein>
<feature type="transmembrane region" description="Helical" evidence="1">
    <location>
        <begin position="35"/>
        <end position="59"/>
    </location>
</feature>
<comment type="caution">
    <text evidence="2">The sequence shown here is derived from an EMBL/GenBank/DDBJ whole genome shotgun (WGS) entry which is preliminary data.</text>
</comment>
<dbReference type="EMBL" id="JANUGX010000036">
    <property type="protein sequence ID" value="MCS0592102.1"/>
    <property type="molecule type" value="Genomic_DNA"/>
</dbReference>
<evidence type="ECO:0000313" key="3">
    <source>
        <dbReference type="Proteomes" id="UP001205560"/>
    </source>
</evidence>
<dbReference type="RefSeq" id="WP_258847869.1">
    <property type="nucleotide sequence ID" value="NZ_JANUGX010000036.1"/>
</dbReference>
<feature type="transmembrane region" description="Helical" evidence="1">
    <location>
        <begin position="128"/>
        <end position="145"/>
    </location>
</feature>
<keyword evidence="3" id="KW-1185">Reference proteome</keyword>
<name>A0ABT2AD79_9BURK</name>
<reference evidence="2 3" key="1">
    <citation type="submission" date="2022-08" db="EMBL/GenBank/DDBJ databases">
        <title>Reclassification of Massilia species as members of the genera Telluria, Duganella, Pseudoduganella, Mokoshia gen. nov. and Zemynaea gen. nov. using orthogonal and non-orthogonal genome-based approaches.</title>
        <authorList>
            <person name="Bowman J.P."/>
        </authorList>
    </citation>
    <scope>NUCLEOTIDE SEQUENCE [LARGE SCALE GENOMIC DNA]</scope>
    <source>
        <strain evidence="2 3">LMG 28164</strain>
    </source>
</reference>
<feature type="transmembrane region" description="Helical" evidence="1">
    <location>
        <begin position="6"/>
        <end position="28"/>
    </location>
</feature>
<keyword evidence="1" id="KW-0812">Transmembrane</keyword>
<evidence type="ECO:0000256" key="1">
    <source>
        <dbReference type="SAM" id="Phobius"/>
    </source>
</evidence>
<feature type="transmembrane region" description="Helical" evidence="1">
    <location>
        <begin position="71"/>
        <end position="90"/>
    </location>
</feature>
<accession>A0ABT2AD79</accession>
<evidence type="ECO:0008006" key="4">
    <source>
        <dbReference type="Google" id="ProtNLM"/>
    </source>
</evidence>
<keyword evidence="1" id="KW-0472">Membrane</keyword>
<keyword evidence="1" id="KW-1133">Transmembrane helix</keyword>
<evidence type="ECO:0000313" key="2">
    <source>
        <dbReference type="EMBL" id="MCS0592102.1"/>
    </source>
</evidence>
<organism evidence="2 3">
    <name type="scientific">Massilia norwichensis</name>
    <dbReference type="NCBI Taxonomy" id="1442366"/>
    <lineage>
        <taxon>Bacteria</taxon>
        <taxon>Pseudomonadati</taxon>
        <taxon>Pseudomonadota</taxon>
        <taxon>Betaproteobacteria</taxon>
        <taxon>Burkholderiales</taxon>
        <taxon>Oxalobacteraceae</taxon>
        <taxon>Telluria group</taxon>
        <taxon>Massilia</taxon>
    </lineage>
</organism>
<proteinExistence type="predicted"/>